<dbReference type="InterPro" id="IPR036709">
    <property type="entry name" value="Autotransporte_beta_dom_sf"/>
</dbReference>
<dbReference type="InterPro" id="IPR005546">
    <property type="entry name" value="Autotransporte_beta"/>
</dbReference>
<feature type="domain" description="Autotransporter" evidence="2">
    <location>
        <begin position="188"/>
        <end position="501"/>
    </location>
</feature>
<dbReference type="AlphaFoldDB" id="A0A545T6B1"/>
<accession>A0A545T6B1</accession>
<proteinExistence type="predicted"/>
<reference evidence="3 4" key="1">
    <citation type="submission" date="2019-06" db="EMBL/GenBank/DDBJ databases">
        <title>Draft genome of Aliikangiella marina GYP-15.</title>
        <authorList>
            <person name="Wang G."/>
        </authorList>
    </citation>
    <scope>NUCLEOTIDE SEQUENCE [LARGE SCALE GENOMIC DNA]</scope>
    <source>
        <strain evidence="3 4">GYP-15</strain>
    </source>
</reference>
<keyword evidence="1" id="KW-0732">Signal</keyword>
<evidence type="ECO:0000313" key="4">
    <source>
        <dbReference type="Proteomes" id="UP000317839"/>
    </source>
</evidence>
<dbReference type="Proteomes" id="UP000317839">
    <property type="component" value="Unassembled WGS sequence"/>
</dbReference>
<comment type="caution">
    <text evidence="3">The sequence shown here is derived from an EMBL/GenBank/DDBJ whole genome shotgun (WGS) entry which is preliminary data.</text>
</comment>
<sequence>MKARFRSTQWFKFTGVSIAVLLSMQSPMVQADLGEIEFSNALESAAAIANQQTYARLLLAGCTDFQRVESESCSGDTFTLFSNVRELVHTANVLLGSDGPTQFSLDLDVENLGFALRWTAGEEFASQSGLTDEFVGGQLANLSARLKALRGGAQGFGVAFNSFGDSGSLATNSDYQRLSGGGASADQGESVGYSRWGGFINADLGSGAKSATVFEDAYDFEGTKISFGLDYRFDEHWVFGVIGAVIDQEIEFDSTQSVVDGGIETDGFSLMPYFLYQTDEFYASFSLGLQNQDIDMSRAIKYPSLNPNVGNVDTIAISRTDASVNSLFIEVGYSYQYEGFVVEPFVSVSSTNTTIDGFSEDDINNDGFDLDVGKQSIDSLETSIGIKLQYAWTPSWGVVVPFFDIQSHNQHEDDSRNISTAFANLPSGQLDAVNFNLPTDEIDSSYYSYSLGMSFIIQGDTQVDADGNASGSMQGFISYRSVENIANFEEDSVTLGFRYGF</sequence>
<keyword evidence="4" id="KW-1185">Reference proteome</keyword>
<dbReference type="EMBL" id="VIKR01000004">
    <property type="protein sequence ID" value="TQV72753.1"/>
    <property type="molecule type" value="Genomic_DNA"/>
</dbReference>
<evidence type="ECO:0000256" key="1">
    <source>
        <dbReference type="SAM" id="SignalP"/>
    </source>
</evidence>
<evidence type="ECO:0000259" key="2">
    <source>
        <dbReference type="PROSITE" id="PS51208"/>
    </source>
</evidence>
<dbReference type="RefSeq" id="WP_142942863.1">
    <property type="nucleotide sequence ID" value="NZ_VIKR01000004.1"/>
</dbReference>
<feature type="chain" id="PRO_5021749372" evidence="1">
    <location>
        <begin position="32"/>
        <end position="501"/>
    </location>
</feature>
<dbReference type="Gene3D" id="2.40.128.130">
    <property type="entry name" value="Autotransporter beta-domain"/>
    <property type="match status" value="1"/>
</dbReference>
<dbReference type="OrthoDB" id="5360469at2"/>
<protein>
    <submittedName>
        <fullName evidence="3">Autotransporter outer membrane beta-barrel domain-containing protein</fullName>
    </submittedName>
</protein>
<organism evidence="3 4">
    <name type="scientific">Aliikangiella marina</name>
    <dbReference type="NCBI Taxonomy" id="1712262"/>
    <lineage>
        <taxon>Bacteria</taxon>
        <taxon>Pseudomonadati</taxon>
        <taxon>Pseudomonadota</taxon>
        <taxon>Gammaproteobacteria</taxon>
        <taxon>Oceanospirillales</taxon>
        <taxon>Pleioneaceae</taxon>
        <taxon>Aliikangiella</taxon>
    </lineage>
</organism>
<evidence type="ECO:0000313" key="3">
    <source>
        <dbReference type="EMBL" id="TQV72753.1"/>
    </source>
</evidence>
<dbReference type="PROSITE" id="PS51208">
    <property type="entry name" value="AUTOTRANSPORTER"/>
    <property type="match status" value="1"/>
</dbReference>
<name>A0A545T6B1_9GAMM</name>
<feature type="signal peptide" evidence="1">
    <location>
        <begin position="1"/>
        <end position="31"/>
    </location>
</feature>
<dbReference type="Pfam" id="PF03797">
    <property type="entry name" value="Autotransporter"/>
    <property type="match status" value="1"/>
</dbReference>
<dbReference type="SMART" id="SM00869">
    <property type="entry name" value="Autotransporter"/>
    <property type="match status" value="1"/>
</dbReference>
<dbReference type="SUPFAM" id="SSF103515">
    <property type="entry name" value="Autotransporter"/>
    <property type="match status" value="1"/>
</dbReference>
<gene>
    <name evidence="3" type="ORF">FLL45_14865</name>
</gene>